<dbReference type="AlphaFoldDB" id="A0A1S2LXG2"/>
<sequence length="96" mass="10749">MKKKLFILGLGAVVTMTSFGTVLANNTEALPVSAQSAEQKGNEFQKRLHLNEADFEERFAKIAEAKGLTIEEIKEQFEERGNRFNGGENEASTRRM</sequence>
<name>A0A1S2LXG2_9BACI</name>
<keyword evidence="1" id="KW-0732">Signal</keyword>
<evidence type="ECO:0000313" key="2">
    <source>
        <dbReference type="EMBL" id="OIJ17201.1"/>
    </source>
</evidence>
<keyword evidence="3" id="KW-1185">Reference proteome</keyword>
<evidence type="ECO:0000313" key="3">
    <source>
        <dbReference type="Proteomes" id="UP000179524"/>
    </source>
</evidence>
<accession>A0A1S2LXG2</accession>
<dbReference type="EMBL" id="MLQR01000001">
    <property type="protein sequence ID" value="OIJ17201.1"/>
    <property type="molecule type" value="Genomic_DNA"/>
</dbReference>
<evidence type="ECO:0000256" key="1">
    <source>
        <dbReference type="SAM" id="SignalP"/>
    </source>
</evidence>
<protein>
    <submittedName>
        <fullName evidence="2">Uncharacterized protein</fullName>
    </submittedName>
</protein>
<feature type="chain" id="PRO_5038611913" evidence="1">
    <location>
        <begin position="25"/>
        <end position="96"/>
    </location>
</feature>
<comment type="caution">
    <text evidence="2">The sequence shown here is derived from an EMBL/GenBank/DDBJ whole genome shotgun (WGS) entry which is preliminary data.</text>
</comment>
<organism evidence="2 3">
    <name type="scientific">Anaerobacillus alkalilacustris</name>
    <dbReference type="NCBI Taxonomy" id="393763"/>
    <lineage>
        <taxon>Bacteria</taxon>
        <taxon>Bacillati</taxon>
        <taxon>Bacillota</taxon>
        <taxon>Bacilli</taxon>
        <taxon>Bacillales</taxon>
        <taxon>Bacillaceae</taxon>
        <taxon>Anaerobacillus</taxon>
    </lineage>
</organism>
<reference evidence="2 3" key="1">
    <citation type="submission" date="2016-10" db="EMBL/GenBank/DDBJ databases">
        <title>Draft genome sequences of four alkaliphilic bacteria belonging to the Anaerobacillus genus.</title>
        <authorList>
            <person name="Bassil N.M."/>
            <person name="Lloyd J.R."/>
        </authorList>
    </citation>
    <scope>NUCLEOTIDE SEQUENCE [LARGE SCALE GENOMIC DNA]</scope>
    <source>
        <strain evidence="2 3">DSM 18345</strain>
    </source>
</reference>
<dbReference type="RefSeq" id="WP_071307927.1">
    <property type="nucleotide sequence ID" value="NZ_MLQR01000001.1"/>
</dbReference>
<feature type="signal peptide" evidence="1">
    <location>
        <begin position="1"/>
        <end position="24"/>
    </location>
</feature>
<gene>
    <name evidence="2" type="ORF">BKP37_01330</name>
</gene>
<dbReference type="Proteomes" id="UP000179524">
    <property type="component" value="Unassembled WGS sequence"/>
</dbReference>
<proteinExistence type="predicted"/>